<protein>
    <recommendedName>
        <fullName evidence="3">Carboxymuconolactone decarboxylase family protein</fullName>
    </recommendedName>
</protein>
<dbReference type="AlphaFoldDB" id="A0A809SBG3"/>
<keyword evidence="2" id="KW-1185">Reference proteome</keyword>
<dbReference type="Proteomes" id="UP000463939">
    <property type="component" value="Chromosome"/>
</dbReference>
<dbReference type="PANTHER" id="PTHR35446">
    <property type="entry name" value="SI:CH211-175M2.5"/>
    <property type="match status" value="1"/>
</dbReference>
<gene>
    <name evidence="1" type="ORF">SFSGTM_29900</name>
</gene>
<evidence type="ECO:0008006" key="3">
    <source>
        <dbReference type="Google" id="ProtNLM"/>
    </source>
</evidence>
<dbReference type="SUPFAM" id="SSF69118">
    <property type="entry name" value="AhpD-like"/>
    <property type="match status" value="1"/>
</dbReference>
<evidence type="ECO:0000313" key="1">
    <source>
        <dbReference type="EMBL" id="BBP02282.1"/>
    </source>
</evidence>
<dbReference type="InterPro" id="IPR029032">
    <property type="entry name" value="AhpD-like"/>
</dbReference>
<dbReference type="Gene3D" id="1.20.1290.10">
    <property type="entry name" value="AhpD-like"/>
    <property type="match status" value="1"/>
</dbReference>
<accession>A0A809SBG3</accession>
<dbReference type="RefSeq" id="WP_162085937.1">
    <property type="nucleotide sequence ID" value="NZ_AP021881.1"/>
</dbReference>
<sequence>MAIIETVSPESATGEIADIYEQTKQRIGYIPNSHVLYSANPLVLRQQAEYIQSIMQHKTLSPALMASIRVLVSQSTQCAYCVDRNTHMLVNYFGWTIDQVAATKENYMNSPLSDKEKALLGLVIQSVKDSHSVSAKDIESMHGLGWTDGDIFDAIHHGARMVAADIVINAFKVEMD</sequence>
<reference evidence="2" key="1">
    <citation type="submission" date="2019-11" db="EMBL/GenBank/DDBJ databases">
        <title>Isolation and characterization of a novel species in the genus Sulfuriferula.</title>
        <authorList>
            <person name="Mochizuki J."/>
            <person name="Kojima H."/>
            <person name="Fukui M."/>
        </authorList>
    </citation>
    <scope>NUCLEOTIDE SEQUENCE [LARGE SCALE GENOMIC DNA]</scope>
    <source>
        <strain evidence="2">SGTM</strain>
    </source>
</reference>
<organism evidence="1 2">
    <name type="scientific">Sulfuriferula nivalis</name>
    <dbReference type="NCBI Taxonomy" id="2675298"/>
    <lineage>
        <taxon>Bacteria</taxon>
        <taxon>Pseudomonadati</taxon>
        <taxon>Pseudomonadota</taxon>
        <taxon>Betaproteobacteria</taxon>
        <taxon>Nitrosomonadales</taxon>
        <taxon>Sulfuricellaceae</taxon>
        <taxon>Sulfuriferula</taxon>
    </lineage>
</organism>
<evidence type="ECO:0000313" key="2">
    <source>
        <dbReference type="Proteomes" id="UP000463939"/>
    </source>
</evidence>
<dbReference type="PANTHER" id="PTHR35446:SF2">
    <property type="entry name" value="CARBOXYMUCONOLACTONE DECARBOXYLASE-LIKE DOMAIN-CONTAINING PROTEIN"/>
    <property type="match status" value="1"/>
</dbReference>
<name>A0A809SBG3_9PROT</name>
<dbReference type="KEGG" id="sniv:SFSGTM_29900"/>
<dbReference type="EMBL" id="AP021881">
    <property type="protein sequence ID" value="BBP02282.1"/>
    <property type="molecule type" value="Genomic_DNA"/>
</dbReference>
<proteinExistence type="predicted"/>